<keyword evidence="6" id="KW-0472">Membrane</keyword>
<feature type="domain" description="Cadherin" evidence="7">
    <location>
        <begin position="8"/>
        <end position="81"/>
    </location>
</feature>
<evidence type="ECO:0000256" key="6">
    <source>
        <dbReference type="SAM" id="Phobius"/>
    </source>
</evidence>
<dbReference type="PROSITE" id="PS50268">
    <property type="entry name" value="CADHERIN_2"/>
    <property type="match status" value="1"/>
</dbReference>
<dbReference type="InterPro" id="IPR050174">
    <property type="entry name" value="Protocadherin/Cadherin-CA"/>
</dbReference>
<dbReference type="SMART" id="SM00112">
    <property type="entry name" value="CA"/>
    <property type="match status" value="1"/>
</dbReference>
<protein>
    <submittedName>
        <fullName evidence="8">Cadherin</fullName>
    </submittedName>
</protein>
<reference evidence="8 9" key="1">
    <citation type="submission" date="2019-03" db="EMBL/GenBank/DDBJ databases">
        <title>An improved genome assembly of the fluke Schistosoma japonicum.</title>
        <authorList>
            <person name="Hu W."/>
            <person name="Luo F."/>
            <person name="Yin M."/>
            <person name="Mo X."/>
            <person name="Sun C."/>
            <person name="Wu Q."/>
            <person name="Zhu B."/>
            <person name="Xiang M."/>
            <person name="Wang J."/>
            <person name="Wang Y."/>
            <person name="Zhang T."/>
            <person name="Xu B."/>
            <person name="Zheng H."/>
            <person name="Feng Z."/>
        </authorList>
    </citation>
    <scope>NUCLEOTIDE SEQUENCE [LARGE SCALE GENOMIC DNA]</scope>
    <source>
        <strain evidence="8">HuSjv2</strain>
        <tissue evidence="8">Worms</tissue>
    </source>
</reference>
<dbReference type="GO" id="GO:0005509">
    <property type="term" value="F:calcium ion binding"/>
    <property type="evidence" value="ECO:0007669"/>
    <property type="project" value="UniProtKB-UniRule"/>
</dbReference>
<evidence type="ECO:0000256" key="2">
    <source>
        <dbReference type="ARBA" id="ARBA00022692"/>
    </source>
</evidence>
<dbReference type="CDD" id="cd11304">
    <property type="entry name" value="Cadherin_repeat"/>
    <property type="match status" value="1"/>
</dbReference>
<sequence>MWFGRKEVLAIDIDAGENGTILYFIHSGNEQNYFKLNQNNGILSVNKKIPYSAIGEHILRIEARDCGQPYRFTLIEMIIEIDQSPSKAYLTTNIYQFQTSGGIMNFGATGNTLNLYIIIAIIAAACVISTLLLFLVFIFLQRSKRSRSSRTIMSNKNTRKYQGMNMKESLPNWSTPLSPQQNNVNKSTDYEVQPMSNYGQKLPSYEEGNTNMELVNHTNGSLFLLPIQTDYDYNGNTFNKTSCNYWLTNNDSNNSNENNNVTIQTNESMVNLISSSYNMMTQNSTCININNNNVYNEYSNYHNENEIDYHQDAYQTILNGQCSIPFSTPRTNNKFSNISKPAQIIMTTMENWSKLPTTDLTSNIILSTDGDSGNGDSLEIQSHLPTKVFYYERT</sequence>
<evidence type="ECO:0000259" key="7">
    <source>
        <dbReference type="PROSITE" id="PS50268"/>
    </source>
</evidence>
<name>A0A4Z2DGC4_SCHJA</name>
<dbReference type="InterPro" id="IPR002126">
    <property type="entry name" value="Cadherin-like_dom"/>
</dbReference>
<dbReference type="PANTHER" id="PTHR24028">
    <property type="entry name" value="CADHERIN-87A"/>
    <property type="match status" value="1"/>
</dbReference>
<keyword evidence="9" id="KW-1185">Reference proteome</keyword>
<dbReference type="AlphaFoldDB" id="A0A4Z2DGC4"/>
<dbReference type="PANTHER" id="PTHR24028:SF328">
    <property type="entry name" value="CADHERIN-3"/>
    <property type="match status" value="1"/>
</dbReference>
<evidence type="ECO:0000256" key="3">
    <source>
        <dbReference type="ARBA" id="ARBA00022989"/>
    </source>
</evidence>
<evidence type="ECO:0000256" key="5">
    <source>
        <dbReference type="PROSITE-ProRule" id="PRU00043"/>
    </source>
</evidence>
<dbReference type="Proteomes" id="UP000311919">
    <property type="component" value="Unassembled WGS sequence"/>
</dbReference>
<proteinExistence type="predicted"/>
<keyword evidence="5" id="KW-0106">Calcium</keyword>
<dbReference type="InterPro" id="IPR015919">
    <property type="entry name" value="Cadherin-like_sf"/>
</dbReference>
<evidence type="ECO:0000256" key="4">
    <source>
        <dbReference type="ARBA" id="ARBA00023180"/>
    </source>
</evidence>
<accession>A0A4Z2DGC4</accession>
<evidence type="ECO:0000313" key="8">
    <source>
        <dbReference type="EMBL" id="TNN15533.1"/>
    </source>
</evidence>
<dbReference type="STRING" id="6182.A0A4Z2DGC4"/>
<keyword evidence="3 6" id="KW-1133">Transmembrane helix</keyword>
<dbReference type="GO" id="GO:0007156">
    <property type="term" value="P:homophilic cell adhesion via plasma membrane adhesion molecules"/>
    <property type="evidence" value="ECO:0007669"/>
    <property type="project" value="InterPro"/>
</dbReference>
<dbReference type="SUPFAM" id="SSF49313">
    <property type="entry name" value="Cadherin-like"/>
    <property type="match status" value="1"/>
</dbReference>
<dbReference type="GO" id="GO:0005886">
    <property type="term" value="C:plasma membrane"/>
    <property type="evidence" value="ECO:0007669"/>
    <property type="project" value="TreeGrafter"/>
</dbReference>
<dbReference type="Gene3D" id="2.60.40.60">
    <property type="entry name" value="Cadherins"/>
    <property type="match status" value="1"/>
</dbReference>
<keyword evidence="2 6" id="KW-0812">Transmembrane</keyword>
<organism evidence="8 9">
    <name type="scientific">Schistosoma japonicum</name>
    <name type="common">Blood fluke</name>
    <dbReference type="NCBI Taxonomy" id="6182"/>
    <lineage>
        <taxon>Eukaryota</taxon>
        <taxon>Metazoa</taxon>
        <taxon>Spiralia</taxon>
        <taxon>Lophotrochozoa</taxon>
        <taxon>Platyhelminthes</taxon>
        <taxon>Trematoda</taxon>
        <taxon>Digenea</taxon>
        <taxon>Strigeidida</taxon>
        <taxon>Schistosomatoidea</taxon>
        <taxon>Schistosomatidae</taxon>
        <taxon>Schistosoma</taxon>
    </lineage>
</organism>
<evidence type="ECO:0000256" key="1">
    <source>
        <dbReference type="ARBA" id="ARBA00004167"/>
    </source>
</evidence>
<feature type="transmembrane region" description="Helical" evidence="6">
    <location>
        <begin position="115"/>
        <end position="140"/>
    </location>
</feature>
<dbReference type="Pfam" id="PF00028">
    <property type="entry name" value="Cadherin"/>
    <property type="match status" value="1"/>
</dbReference>
<dbReference type="OrthoDB" id="6274439at2759"/>
<gene>
    <name evidence="8" type="ORF">EWB00_001257</name>
</gene>
<evidence type="ECO:0000313" key="9">
    <source>
        <dbReference type="Proteomes" id="UP000311919"/>
    </source>
</evidence>
<dbReference type="EMBL" id="SKCS01000147">
    <property type="protein sequence ID" value="TNN15533.1"/>
    <property type="molecule type" value="Genomic_DNA"/>
</dbReference>
<keyword evidence="4" id="KW-0325">Glycoprotein</keyword>
<comment type="subcellular location">
    <subcellularLocation>
        <location evidence="1">Membrane</location>
        <topology evidence="1">Single-pass membrane protein</topology>
    </subcellularLocation>
</comment>
<comment type="caution">
    <text evidence="8">The sequence shown here is derived from an EMBL/GenBank/DDBJ whole genome shotgun (WGS) entry which is preliminary data.</text>
</comment>